<reference evidence="1" key="2">
    <citation type="submission" date="2023-01" db="EMBL/GenBank/DDBJ databases">
        <title>Draft genome sequence of Portibacter lacus strain NBRC 108769.</title>
        <authorList>
            <person name="Sun Q."/>
            <person name="Mori K."/>
        </authorList>
    </citation>
    <scope>NUCLEOTIDE SEQUENCE</scope>
    <source>
        <strain evidence="1">NBRC 108769</strain>
    </source>
</reference>
<sequence length="66" mass="7745">MVEKEIIILQSKELQISIIQDNYIANQPQFYIAKPHLAAYIILKTHPFRNPFHARSKLFLIQLLAL</sequence>
<gene>
    <name evidence="1" type="ORF">GCM10007940_41460</name>
</gene>
<dbReference type="AlphaFoldDB" id="A0AA37WIA7"/>
<accession>A0AA37WIA7</accession>
<dbReference type="EMBL" id="BSOH01000027">
    <property type="protein sequence ID" value="GLR19530.1"/>
    <property type="molecule type" value="Genomic_DNA"/>
</dbReference>
<dbReference type="Proteomes" id="UP001156666">
    <property type="component" value="Unassembled WGS sequence"/>
</dbReference>
<keyword evidence="2" id="KW-1185">Reference proteome</keyword>
<comment type="caution">
    <text evidence="1">The sequence shown here is derived from an EMBL/GenBank/DDBJ whole genome shotgun (WGS) entry which is preliminary data.</text>
</comment>
<reference evidence="1" key="1">
    <citation type="journal article" date="2014" name="Int. J. Syst. Evol. Microbiol.">
        <title>Complete genome sequence of Corynebacterium casei LMG S-19264T (=DSM 44701T), isolated from a smear-ripened cheese.</title>
        <authorList>
            <consortium name="US DOE Joint Genome Institute (JGI-PGF)"/>
            <person name="Walter F."/>
            <person name="Albersmeier A."/>
            <person name="Kalinowski J."/>
            <person name="Ruckert C."/>
        </authorList>
    </citation>
    <scope>NUCLEOTIDE SEQUENCE</scope>
    <source>
        <strain evidence="1">NBRC 108769</strain>
    </source>
</reference>
<name>A0AA37WIA7_9BACT</name>
<evidence type="ECO:0000313" key="2">
    <source>
        <dbReference type="Proteomes" id="UP001156666"/>
    </source>
</evidence>
<proteinExistence type="predicted"/>
<evidence type="ECO:0000313" key="1">
    <source>
        <dbReference type="EMBL" id="GLR19530.1"/>
    </source>
</evidence>
<protein>
    <submittedName>
        <fullName evidence="1">Uncharacterized protein</fullName>
    </submittedName>
</protein>
<organism evidence="1 2">
    <name type="scientific">Portibacter lacus</name>
    <dbReference type="NCBI Taxonomy" id="1099794"/>
    <lineage>
        <taxon>Bacteria</taxon>
        <taxon>Pseudomonadati</taxon>
        <taxon>Bacteroidota</taxon>
        <taxon>Saprospiria</taxon>
        <taxon>Saprospirales</taxon>
        <taxon>Haliscomenobacteraceae</taxon>
        <taxon>Portibacter</taxon>
    </lineage>
</organism>